<dbReference type="PANTHER" id="PTHR13523">
    <property type="entry name" value="COILED-COIL-HELIX-COILED-COIL-HELIX DOMAIN CONTAINING 2/NUR77"/>
    <property type="match status" value="1"/>
</dbReference>
<evidence type="ECO:0000259" key="3">
    <source>
        <dbReference type="Pfam" id="PF06747"/>
    </source>
</evidence>
<evidence type="ECO:0000256" key="2">
    <source>
        <dbReference type="SAM" id="MobiDB-lite"/>
    </source>
</evidence>
<comment type="caution">
    <text evidence="4">The sequence shown here is derived from an EMBL/GenBank/DDBJ whole genome shotgun (WGS) entry which is preliminary data.</text>
</comment>
<name>A0A699IK25_TANCI</name>
<feature type="non-terminal residue" evidence="4">
    <location>
        <position position="140"/>
    </location>
</feature>
<dbReference type="SUPFAM" id="SSF47072">
    <property type="entry name" value="Cysteine alpha-hairpin motif"/>
    <property type="match status" value="1"/>
</dbReference>
<gene>
    <name evidence="4" type="ORF">Tci_527774</name>
</gene>
<accession>A0A699IK25</accession>
<reference evidence="4" key="1">
    <citation type="journal article" date="2019" name="Sci. Rep.">
        <title>Draft genome of Tanacetum cinerariifolium, the natural source of mosquito coil.</title>
        <authorList>
            <person name="Yamashiro T."/>
            <person name="Shiraishi A."/>
            <person name="Satake H."/>
            <person name="Nakayama K."/>
        </authorList>
    </citation>
    <scope>NUCLEOTIDE SEQUENCE</scope>
</reference>
<dbReference type="InterPro" id="IPR010625">
    <property type="entry name" value="CHCH"/>
</dbReference>
<dbReference type="EMBL" id="BKCJ010293602">
    <property type="protein sequence ID" value="GEZ55801.1"/>
    <property type="molecule type" value="Genomic_DNA"/>
</dbReference>
<feature type="compositionally biased region" description="Low complexity" evidence="2">
    <location>
        <begin position="25"/>
        <end position="35"/>
    </location>
</feature>
<protein>
    <recommendedName>
        <fullName evidence="3">CHCH domain-containing protein</fullName>
    </recommendedName>
</protein>
<dbReference type="InterPro" id="IPR055304">
    <property type="entry name" value="CHCHD2/10-like"/>
</dbReference>
<evidence type="ECO:0000313" key="4">
    <source>
        <dbReference type="EMBL" id="GEZ55801.1"/>
    </source>
</evidence>
<evidence type="ECO:0000256" key="1">
    <source>
        <dbReference type="ARBA" id="ARBA00023157"/>
    </source>
</evidence>
<dbReference type="GO" id="GO:0005634">
    <property type="term" value="C:nucleus"/>
    <property type="evidence" value="ECO:0007669"/>
    <property type="project" value="TreeGrafter"/>
</dbReference>
<sequence>MGRRSSEGRSNYRRSAPKTSKRTTPAPASSASSAPVKSESGIGGFVANVVATVANDFIWSTGSAMAHRAMDAIMGPRTIQIENVPAAQVASSAADKCAGQKKAFNDCINTSRSDISKCQFYMDMLSECRKSGSATPIAVS</sequence>
<feature type="compositionally biased region" description="Basic residues" evidence="2">
    <location>
        <begin position="11"/>
        <end position="21"/>
    </location>
</feature>
<dbReference type="InterPro" id="IPR009069">
    <property type="entry name" value="Cys_alpha_HP_mot_SF"/>
</dbReference>
<dbReference type="AlphaFoldDB" id="A0A699IK25"/>
<feature type="domain" description="CHCH" evidence="3">
    <location>
        <begin position="97"/>
        <end position="130"/>
    </location>
</feature>
<dbReference type="Pfam" id="PF06747">
    <property type="entry name" value="CHCH"/>
    <property type="match status" value="1"/>
</dbReference>
<dbReference type="PANTHER" id="PTHR13523:SF2">
    <property type="entry name" value="COILED-COIL-HELIX-COILED-COIL-HELIX DOMAIN CONTAINING 2, ISOFORM A-RELATED"/>
    <property type="match status" value="1"/>
</dbReference>
<dbReference type="GO" id="GO:0005739">
    <property type="term" value="C:mitochondrion"/>
    <property type="evidence" value="ECO:0007669"/>
    <property type="project" value="TreeGrafter"/>
</dbReference>
<dbReference type="GO" id="GO:0007005">
    <property type="term" value="P:mitochondrion organization"/>
    <property type="evidence" value="ECO:0007669"/>
    <property type="project" value="InterPro"/>
</dbReference>
<proteinExistence type="predicted"/>
<organism evidence="4">
    <name type="scientific">Tanacetum cinerariifolium</name>
    <name type="common">Dalmatian daisy</name>
    <name type="synonym">Chrysanthemum cinerariifolium</name>
    <dbReference type="NCBI Taxonomy" id="118510"/>
    <lineage>
        <taxon>Eukaryota</taxon>
        <taxon>Viridiplantae</taxon>
        <taxon>Streptophyta</taxon>
        <taxon>Embryophyta</taxon>
        <taxon>Tracheophyta</taxon>
        <taxon>Spermatophyta</taxon>
        <taxon>Magnoliopsida</taxon>
        <taxon>eudicotyledons</taxon>
        <taxon>Gunneridae</taxon>
        <taxon>Pentapetalae</taxon>
        <taxon>asterids</taxon>
        <taxon>campanulids</taxon>
        <taxon>Asterales</taxon>
        <taxon>Asteraceae</taxon>
        <taxon>Asteroideae</taxon>
        <taxon>Anthemideae</taxon>
        <taxon>Anthemidinae</taxon>
        <taxon>Tanacetum</taxon>
    </lineage>
</organism>
<keyword evidence="1" id="KW-1015">Disulfide bond</keyword>
<feature type="region of interest" description="Disordered" evidence="2">
    <location>
        <begin position="1"/>
        <end position="40"/>
    </location>
</feature>